<reference evidence="1" key="1">
    <citation type="submission" date="2011-11" db="EMBL/GenBank/DDBJ databases">
        <title>The Genome Sequence of Fusarium oxysporum Cotton.</title>
        <authorList>
            <consortium name="The Broad Institute Genome Sequencing Platform"/>
            <person name="Ma L.-J."/>
            <person name="Gale L.R."/>
            <person name="Schwartz D.C."/>
            <person name="Zhou S."/>
            <person name="Corby-Kistler H."/>
            <person name="Young S.K."/>
            <person name="Zeng Q."/>
            <person name="Gargeya S."/>
            <person name="Fitzgerald M."/>
            <person name="Haas B."/>
            <person name="Abouelleil A."/>
            <person name="Alvarado L."/>
            <person name="Arachchi H.M."/>
            <person name="Berlin A."/>
            <person name="Brown A."/>
            <person name="Chapman S.B."/>
            <person name="Chen Z."/>
            <person name="Dunbar C."/>
            <person name="Freedman E."/>
            <person name="Gearin G."/>
            <person name="Goldberg J."/>
            <person name="Griggs A."/>
            <person name="Gujja S."/>
            <person name="Heiman D."/>
            <person name="Howarth C."/>
            <person name="Larson L."/>
            <person name="Lui A."/>
            <person name="MacDonald P.J.P."/>
            <person name="Montmayeur A."/>
            <person name="Murphy C."/>
            <person name="Neiman D."/>
            <person name="Pearson M."/>
            <person name="Priest M."/>
            <person name="Roberts A."/>
            <person name="Saif S."/>
            <person name="Shea T."/>
            <person name="Shenoy N."/>
            <person name="Sisk P."/>
            <person name="Stolte C."/>
            <person name="Sykes S."/>
            <person name="Wortman J."/>
            <person name="Nusbaum C."/>
            <person name="Birren B."/>
        </authorList>
    </citation>
    <scope>NUCLEOTIDE SEQUENCE [LARGE SCALE GENOMIC DNA]</scope>
    <source>
        <strain evidence="1">25433</strain>
    </source>
</reference>
<accession>X0KFY3</accession>
<protein>
    <recommendedName>
        <fullName evidence="2">HAT C-terminal dimerisation domain-containing protein</fullName>
    </recommendedName>
</protein>
<proteinExistence type="predicted"/>
<dbReference type="Proteomes" id="UP000030701">
    <property type="component" value="Unassembled WGS sequence"/>
</dbReference>
<organism evidence="1">
    <name type="scientific">Fusarium oxysporum f. sp. vasinfectum 25433</name>
    <dbReference type="NCBI Taxonomy" id="1089449"/>
    <lineage>
        <taxon>Eukaryota</taxon>
        <taxon>Fungi</taxon>
        <taxon>Dikarya</taxon>
        <taxon>Ascomycota</taxon>
        <taxon>Pezizomycotina</taxon>
        <taxon>Sordariomycetes</taxon>
        <taxon>Hypocreomycetidae</taxon>
        <taxon>Hypocreales</taxon>
        <taxon>Nectriaceae</taxon>
        <taxon>Fusarium</taxon>
        <taxon>Fusarium oxysporum species complex</taxon>
    </lineage>
</organism>
<dbReference type="HOGENOM" id="CLU_2722312_0_0_1"/>
<sequence>MSADPERTFSGARRTISWNRMLLGASTIENGECLKSWIRSGITAGLHGDQVEQYEYMAEEGSTSAIEEDAGP</sequence>
<dbReference type="EMBL" id="JH658263">
    <property type="protein sequence ID" value="EXM12509.1"/>
    <property type="molecule type" value="Genomic_DNA"/>
</dbReference>
<gene>
    <name evidence="1" type="ORF">FOTG_18990</name>
</gene>
<dbReference type="OrthoDB" id="5147528at2759"/>
<dbReference type="AlphaFoldDB" id="X0KFY3"/>
<reference evidence="1" key="2">
    <citation type="submission" date="2012-05" db="EMBL/GenBank/DDBJ databases">
        <title>The Genome Annotation of Fusarium oxysporum Cotton.</title>
        <authorList>
            <consortium name="The Broad Institute Genomics Platform"/>
            <person name="Ma L.-J."/>
            <person name="Corby-Kistler H."/>
            <person name="Broz K."/>
            <person name="Gale L.R."/>
            <person name="Jonkers W."/>
            <person name="O'Donnell K."/>
            <person name="Ploetz R."/>
            <person name="Steinberg C."/>
            <person name="Schwartz D.C."/>
            <person name="VanEtten H."/>
            <person name="Zhou S."/>
            <person name="Young S.K."/>
            <person name="Zeng Q."/>
            <person name="Gargeya S."/>
            <person name="Fitzgerald M."/>
            <person name="Abouelleil A."/>
            <person name="Alvarado L."/>
            <person name="Chapman S.B."/>
            <person name="Gainer-Dewar J."/>
            <person name="Goldberg J."/>
            <person name="Griggs A."/>
            <person name="Gujja S."/>
            <person name="Hansen M."/>
            <person name="Howarth C."/>
            <person name="Imamovic A."/>
            <person name="Ireland A."/>
            <person name="Larimer J."/>
            <person name="McCowan C."/>
            <person name="Murphy C."/>
            <person name="Pearson M."/>
            <person name="Poon T.W."/>
            <person name="Priest M."/>
            <person name="Roberts A."/>
            <person name="Saif S."/>
            <person name="Shea T."/>
            <person name="Sykes S."/>
            <person name="Wortman J."/>
            <person name="Nusbaum C."/>
            <person name="Birren B."/>
        </authorList>
    </citation>
    <scope>NUCLEOTIDE SEQUENCE</scope>
    <source>
        <strain evidence="1">25433</strain>
    </source>
</reference>
<evidence type="ECO:0000313" key="1">
    <source>
        <dbReference type="EMBL" id="EXM12509.1"/>
    </source>
</evidence>
<evidence type="ECO:0008006" key="2">
    <source>
        <dbReference type="Google" id="ProtNLM"/>
    </source>
</evidence>
<name>X0KFY3_FUSOX</name>